<dbReference type="InterPro" id="IPR050270">
    <property type="entry name" value="DegV_domain_contain"/>
</dbReference>
<dbReference type="OrthoDB" id="9780660at2"/>
<dbReference type="PANTHER" id="PTHR33434:SF2">
    <property type="entry name" value="FATTY ACID-BINDING PROTEIN TM_1468"/>
    <property type="match status" value="1"/>
</dbReference>
<keyword evidence="3" id="KW-1185">Reference proteome</keyword>
<sequence length="277" mass="31060">MIKIITDSASDLPKQIIENYSIEIIPFTVEINGKTFKDGIDISAEEFNKIMITTQQLPRTAHPSPEIFKETFLKYTSLGYNILCLTISSKLSGSYQAAIIAKNMLNSNKEIIIFDTLAASLGEGLQVIKAAELIKDGYNLPKIVNILKKYRDELNILILLDTLENIVKGGRLSRIKGTVAKILNFKIILRNMDGTVEMLEKIRGTKRLFNRVLEIIESNSLNLSNKIVGITHVANIETAEKFKKIIQEKFKPKNIFINHMGATLATYAGNRGIIISF</sequence>
<dbReference type="AlphaFoldDB" id="A0A1M5U8J9"/>
<dbReference type="RefSeq" id="WP_073074075.1">
    <property type="nucleotide sequence ID" value="NZ_FQXN01000011.1"/>
</dbReference>
<dbReference type="Gene3D" id="3.40.50.10170">
    <property type="match status" value="1"/>
</dbReference>
<proteinExistence type="predicted"/>
<name>A0A1M5U8J9_9BACT</name>
<evidence type="ECO:0000313" key="2">
    <source>
        <dbReference type="EMBL" id="SHH59385.1"/>
    </source>
</evidence>
<dbReference type="Pfam" id="PF02645">
    <property type="entry name" value="DegV"/>
    <property type="match status" value="1"/>
</dbReference>
<gene>
    <name evidence="2" type="ORF">SAMN02745199_0003</name>
</gene>
<dbReference type="Gene3D" id="3.30.1180.10">
    <property type="match status" value="1"/>
</dbReference>
<dbReference type="NCBIfam" id="TIGR00762">
    <property type="entry name" value="DegV"/>
    <property type="match status" value="1"/>
</dbReference>
<dbReference type="PROSITE" id="PS51482">
    <property type="entry name" value="DEGV"/>
    <property type="match status" value="1"/>
</dbReference>
<accession>A0A1M5U8J9</accession>
<protein>
    <submittedName>
        <fullName evidence="2">EDD domain protein, DegV family</fullName>
    </submittedName>
</protein>
<keyword evidence="1" id="KW-0446">Lipid-binding</keyword>
<dbReference type="Proteomes" id="UP000242592">
    <property type="component" value="Unassembled WGS sequence"/>
</dbReference>
<dbReference type="InterPro" id="IPR043168">
    <property type="entry name" value="DegV_C"/>
</dbReference>
<dbReference type="InterPro" id="IPR003797">
    <property type="entry name" value="DegV"/>
</dbReference>
<organism evidence="2 3">
    <name type="scientific">Thermosipho atlanticus DSM 15807</name>
    <dbReference type="NCBI Taxonomy" id="1123380"/>
    <lineage>
        <taxon>Bacteria</taxon>
        <taxon>Thermotogati</taxon>
        <taxon>Thermotogota</taxon>
        <taxon>Thermotogae</taxon>
        <taxon>Thermotogales</taxon>
        <taxon>Fervidobacteriaceae</taxon>
        <taxon>Thermosipho</taxon>
    </lineage>
</organism>
<dbReference type="EMBL" id="FQXN01000011">
    <property type="protein sequence ID" value="SHH59385.1"/>
    <property type="molecule type" value="Genomic_DNA"/>
</dbReference>
<dbReference type="PANTHER" id="PTHR33434">
    <property type="entry name" value="DEGV DOMAIN-CONTAINING PROTEIN DR_1986-RELATED"/>
    <property type="match status" value="1"/>
</dbReference>
<reference evidence="3" key="1">
    <citation type="submission" date="2016-11" db="EMBL/GenBank/DDBJ databases">
        <authorList>
            <person name="Varghese N."/>
            <person name="Submissions S."/>
        </authorList>
    </citation>
    <scope>NUCLEOTIDE SEQUENCE [LARGE SCALE GENOMIC DNA]</scope>
    <source>
        <strain evidence="3">DSM 15807</strain>
    </source>
</reference>
<dbReference type="GO" id="GO:0008289">
    <property type="term" value="F:lipid binding"/>
    <property type="evidence" value="ECO:0007669"/>
    <property type="project" value="UniProtKB-KW"/>
</dbReference>
<evidence type="ECO:0000256" key="1">
    <source>
        <dbReference type="ARBA" id="ARBA00023121"/>
    </source>
</evidence>
<dbReference type="STRING" id="1123380.SAMN02745199_0003"/>
<dbReference type="SUPFAM" id="SSF82549">
    <property type="entry name" value="DAK1/DegV-like"/>
    <property type="match status" value="1"/>
</dbReference>
<evidence type="ECO:0000313" key="3">
    <source>
        <dbReference type="Proteomes" id="UP000242592"/>
    </source>
</evidence>